<dbReference type="Proteomes" id="UP000264141">
    <property type="component" value="Unassembled WGS sequence"/>
</dbReference>
<keyword evidence="1" id="KW-1133">Transmembrane helix</keyword>
<feature type="transmembrane region" description="Helical" evidence="1">
    <location>
        <begin position="6"/>
        <end position="27"/>
    </location>
</feature>
<evidence type="ECO:0000313" key="2">
    <source>
        <dbReference type="EMBL" id="HCE16495.1"/>
    </source>
</evidence>
<keyword evidence="1" id="KW-0812">Transmembrane</keyword>
<sequence length="142" mass="16293">MGMMFAKIVIVVFVFLELSNLLALYFFPGSKRANAVGVFSAWEKSRQYPEIHDFIQYLVYWVAGAKLIFIFLLLGIVLFGDLTLQRMSLLAVAIATLSFYWRLFPLIRKMDRNGQIEPRNYSITLGVMIFSLILLFVLAALI</sequence>
<dbReference type="AlphaFoldDB" id="A0A3D1JE67"/>
<evidence type="ECO:0000313" key="3">
    <source>
        <dbReference type="Proteomes" id="UP000264141"/>
    </source>
</evidence>
<dbReference type="STRING" id="229919.GCA_001050195_03066"/>
<accession>A0A3D1JE67</accession>
<reference evidence="2 3" key="1">
    <citation type="journal article" date="2018" name="Nat. Biotechnol.">
        <title>A standardized bacterial taxonomy based on genome phylogeny substantially revises the tree of life.</title>
        <authorList>
            <person name="Parks D.H."/>
            <person name="Chuvochina M."/>
            <person name="Waite D.W."/>
            <person name="Rinke C."/>
            <person name="Skarshewski A."/>
            <person name="Chaumeil P.A."/>
            <person name="Hugenholtz P."/>
        </authorList>
    </citation>
    <scope>NUCLEOTIDE SEQUENCE [LARGE SCALE GENOMIC DNA]</scope>
    <source>
        <strain evidence="2">UBA8781</strain>
    </source>
</reference>
<gene>
    <name evidence="2" type="ORF">DEQ80_01415</name>
</gene>
<feature type="transmembrane region" description="Helical" evidence="1">
    <location>
        <begin position="84"/>
        <end position="101"/>
    </location>
</feature>
<keyword evidence="1" id="KW-0472">Membrane</keyword>
<proteinExistence type="predicted"/>
<dbReference type="EMBL" id="DPBP01000005">
    <property type="protein sequence ID" value="HCE16495.1"/>
    <property type="molecule type" value="Genomic_DNA"/>
</dbReference>
<dbReference type="OrthoDB" id="1849643at2"/>
<evidence type="ECO:0000256" key="1">
    <source>
        <dbReference type="SAM" id="Phobius"/>
    </source>
</evidence>
<protein>
    <submittedName>
        <fullName evidence="2">Uncharacterized protein</fullName>
    </submittedName>
</protein>
<feature type="transmembrane region" description="Helical" evidence="1">
    <location>
        <begin position="54"/>
        <end position="78"/>
    </location>
</feature>
<comment type="caution">
    <text evidence="2">The sequence shown here is derived from an EMBL/GenBank/DDBJ whole genome shotgun (WGS) entry which is preliminary data.</text>
</comment>
<name>A0A3D1JE67_9CHLR</name>
<organism evidence="2 3">
    <name type="scientific">Anaerolinea thermolimosa</name>
    <dbReference type="NCBI Taxonomy" id="229919"/>
    <lineage>
        <taxon>Bacteria</taxon>
        <taxon>Bacillati</taxon>
        <taxon>Chloroflexota</taxon>
        <taxon>Anaerolineae</taxon>
        <taxon>Anaerolineales</taxon>
        <taxon>Anaerolineaceae</taxon>
        <taxon>Anaerolinea</taxon>
    </lineage>
</organism>
<feature type="transmembrane region" description="Helical" evidence="1">
    <location>
        <begin position="121"/>
        <end position="141"/>
    </location>
</feature>